<keyword evidence="3" id="KW-0238">DNA-binding</keyword>
<keyword evidence="4" id="KW-0804">Transcription</keyword>
<reference evidence="5 6" key="1">
    <citation type="submission" date="2015-05" db="EMBL/GenBank/DDBJ databases">
        <title>A genomic and transcriptomic approach to investigate the blue pigment phenotype in Pseudomonas fluorescens.</title>
        <authorList>
            <person name="Andreani N.A."/>
            <person name="Cardazzo B."/>
        </authorList>
    </citation>
    <scope>NUCLEOTIDE SEQUENCE [LARGE SCALE GENOMIC DNA]</scope>
    <source>
        <strain evidence="5 6">Ps_40</strain>
    </source>
</reference>
<protein>
    <submittedName>
        <fullName evidence="5">HTH-type transcriptional regulator GltC</fullName>
    </submittedName>
</protein>
<dbReference type="Proteomes" id="UP000063434">
    <property type="component" value="Unassembled WGS sequence"/>
</dbReference>
<dbReference type="PATRIC" id="fig|294.195.peg.104"/>
<dbReference type="InterPro" id="IPR036388">
    <property type="entry name" value="WH-like_DNA-bd_sf"/>
</dbReference>
<name>A0A109LAW8_PSEFL</name>
<keyword evidence="2" id="KW-0805">Transcription regulation</keyword>
<dbReference type="PANTHER" id="PTHR30346:SF0">
    <property type="entry name" value="HCA OPERON TRANSCRIPTIONAL ACTIVATOR HCAR"/>
    <property type="match status" value="1"/>
</dbReference>
<dbReference type="InterPro" id="IPR036390">
    <property type="entry name" value="WH_DNA-bd_sf"/>
</dbReference>
<evidence type="ECO:0000256" key="3">
    <source>
        <dbReference type="ARBA" id="ARBA00023125"/>
    </source>
</evidence>
<comment type="similarity">
    <text evidence="1">Belongs to the LysR transcriptional regulatory family.</text>
</comment>
<dbReference type="GO" id="GO:0003700">
    <property type="term" value="F:DNA-binding transcription factor activity"/>
    <property type="evidence" value="ECO:0007669"/>
    <property type="project" value="InterPro"/>
</dbReference>
<dbReference type="PANTHER" id="PTHR30346">
    <property type="entry name" value="TRANSCRIPTIONAL DUAL REGULATOR HCAR-RELATED"/>
    <property type="match status" value="1"/>
</dbReference>
<evidence type="ECO:0000313" key="5">
    <source>
        <dbReference type="EMBL" id="KWV84273.1"/>
    </source>
</evidence>
<dbReference type="GO" id="GO:0032993">
    <property type="term" value="C:protein-DNA complex"/>
    <property type="evidence" value="ECO:0007669"/>
    <property type="project" value="TreeGrafter"/>
</dbReference>
<dbReference type="Pfam" id="PF00126">
    <property type="entry name" value="HTH_1"/>
    <property type="match status" value="1"/>
</dbReference>
<evidence type="ECO:0000256" key="1">
    <source>
        <dbReference type="ARBA" id="ARBA00009437"/>
    </source>
</evidence>
<dbReference type="Pfam" id="PF03466">
    <property type="entry name" value="LysR_substrate"/>
    <property type="match status" value="1"/>
</dbReference>
<proteinExistence type="inferred from homology"/>
<gene>
    <name evidence="5" type="primary">gltC_1</name>
    <name evidence="5" type="ORF">PFL603g_00099</name>
</gene>
<dbReference type="Gene3D" id="1.10.10.10">
    <property type="entry name" value="Winged helix-like DNA-binding domain superfamily/Winged helix DNA-binding domain"/>
    <property type="match status" value="1"/>
</dbReference>
<dbReference type="SUPFAM" id="SSF46785">
    <property type="entry name" value="Winged helix' DNA-binding domain"/>
    <property type="match status" value="1"/>
</dbReference>
<dbReference type="PROSITE" id="PS50931">
    <property type="entry name" value="HTH_LYSR"/>
    <property type="match status" value="1"/>
</dbReference>
<evidence type="ECO:0000313" key="6">
    <source>
        <dbReference type="Proteomes" id="UP000063434"/>
    </source>
</evidence>
<dbReference type="RefSeq" id="WP_047531052.1">
    <property type="nucleotide sequence ID" value="NZ_CABVHI010000010.1"/>
</dbReference>
<dbReference type="SUPFAM" id="SSF53850">
    <property type="entry name" value="Periplasmic binding protein-like II"/>
    <property type="match status" value="1"/>
</dbReference>
<dbReference type="Gene3D" id="3.40.190.10">
    <property type="entry name" value="Periplasmic binding protein-like II"/>
    <property type="match status" value="2"/>
</dbReference>
<organism evidence="5 6">
    <name type="scientific">Pseudomonas fluorescens</name>
    <dbReference type="NCBI Taxonomy" id="294"/>
    <lineage>
        <taxon>Bacteria</taxon>
        <taxon>Pseudomonadati</taxon>
        <taxon>Pseudomonadota</taxon>
        <taxon>Gammaproteobacteria</taxon>
        <taxon>Pseudomonadales</taxon>
        <taxon>Pseudomonadaceae</taxon>
        <taxon>Pseudomonas</taxon>
    </lineage>
</organism>
<dbReference type="InterPro" id="IPR005119">
    <property type="entry name" value="LysR_subst-bd"/>
</dbReference>
<dbReference type="EMBL" id="LCYC01000002">
    <property type="protein sequence ID" value="KWV84273.1"/>
    <property type="molecule type" value="Genomic_DNA"/>
</dbReference>
<accession>A0A109LAW8</accession>
<dbReference type="AlphaFoldDB" id="A0A109LAW8"/>
<comment type="caution">
    <text evidence="5">The sequence shown here is derived from an EMBL/GenBank/DDBJ whole genome shotgun (WGS) entry which is preliminary data.</text>
</comment>
<dbReference type="InterPro" id="IPR000847">
    <property type="entry name" value="LysR_HTH_N"/>
</dbReference>
<sequence length="303" mass="33293">MTKGKDISMRQLRYFVAAADAGQFSQAALKAHVSQSAITAAVLHLEQSMGVSLFDRLPHGVALTAEGNKFSQHARHILDTLQDALSEPLFLGHAMQGTVRVGASYTVLGYFLPALLARFKRSYPQVEIDLIDMDRQSIEAALSNGDLDLGLAIVSNTPNLHGFAHHVLIRSRRQLWLASQHPLMSATSINLEDVAEHAYILATVDEGETSTMRYWESRGLAPKVAFRTSSMEALRGLVGHGFGVTILSDMLYRAWSLEGKKIEIRPLVDVIPPMELGLIWLPDNCLSAPAQAFRQFLIMACAS</sequence>
<dbReference type="GO" id="GO:0003677">
    <property type="term" value="F:DNA binding"/>
    <property type="evidence" value="ECO:0007669"/>
    <property type="project" value="UniProtKB-KW"/>
</dbReference>
<evidence type="ECO:0000256" key="2">
    <source>
        <dbReference type="ARBA" id="ARBA00023015"/>
    </source>
</evidence>
<evidence type="ECO:0000256" key="4">
    <source>
        <dbReference type="ARBA" id="ARBA00023163"/>
    </source>
</evidence>
<dbReference type="FunFam" id="1.10.10.10:FF:000001">
    <property type="entry name" value="LysR family transcriptional regulator"/>
    <property type="match status" value="1"/>
</dbReference>
<dbReference type="PRINTS" id="PR00039">
    <property type="entry name" value="HTHLYSR"/>
</dbReference>